<evidence type="ECO:0000256" key="4">
    <source>
        <dbReference type="ARBA" id="ARBA00023163"/>
    </source>
</evidence>
<dbReference type="OrthoDB" id="9793820at2"/>
<evidence type="ECO:0000313" key="8">
    <source>
        <dbReference type="Proteomes" id="UP000198312"/>
    </source>
</evidence>
<dbReference type="EMBL" id="CP022315">
    <property type="protein sequence ID" value="ASK62755.1"/>
    <property type="molecule type" value="Genomic_DNA"/>
</dbReference>
<dbReference type="InterPro" id="IPR037171">
    <property type="entry name" value="NagB/RpiA_transferase-like"/>
</dbReference>
<dbReference type="InterPro" id="IPR036390">
    <property type="entry name" value="WH_DNA-bd_sf"/>
</dbReference>
<evidence type="ECO:0000256" key="1">
    <source>
        <dbReference type="ARBA" id="ARBA00010466"/>
    </source>
</evidence>
<dbReference type="RefSeq" id="WP_089062014.1">
    <property type="nucleotide sequence ID" value="NZ_CP022315.1"/>
</dbReference>
<dbReference type="GO" id="GO:0003677">
    <property type="term" value="F:DNA binding"/>
    <property type="evidence" value="ECO:0007669"/>
    <property type="project" value="UniProtKB-KW"/>
</dbReference>
<feature type="domain" description="Sugar-binding" evidence="5">
    <location>
        <begin position="91"/>
        <end position="337"/>
    </location>
</feature>
<organism evidence="7 8">
    <name type="scientific">Virgibacillus phasianinus</name>
    <dbReference type="NCBI Taxonomy" id="2017483"/>
    <lineage>
        <taxon>Bacteria</taxon>
        <taxon>Bacillati</taxon>
        <taxon>Bacillota</taxon>
        <taxon>Bacilli</taxon>
        <taxon>Bacillales</taxon>
        <taxon>Bacillaceae</taxon>
        <taxon>Virgibacillus</taxon>
    </lineage>
</organism>
<accession>A0A220U3W8</accession>
<name>A0A220U3W8_9BACI</name>
<proteinExistence type="inferred from homology"/>
<keyword evidence="2" id="KW-0805">Transcription regulation</keyword>
<dbReference type="InterPro" id="IPR051054">
    <property type="entry name" value="SorC_transcr_regulators"/>
</dbReference>
<evidence type="ECO:0000256" key="2">
    <source>
        <dbReference type="ARBA" id="ARBA00023015"/>
    </source>
</evidence>
<dbReference type="InterPro" id="IPR048715">
    <property type="entry name" value="CggR_N"/>
</dbReference>
<dbReference type="GO" id="GO:0030246">
    <property type="term" value="F:carbohydrate binding"/>
    <property type="evidence" value="ECO:0007669"/>
    <property type="project" value="InterPro"/>
</dbReference>
<dbReference type="Proteomes" id="UP000198312">
    <property type="component" value="Chromosome"/>
</dbReference>
<dbReference type="Gene3D" id="1.10.10.10">
    <property type="entry name" value="Winged helix-like DNA-binding domain superfamily/Winged helix DNA-binding domain"/>
    <property type="match status" value="1"/>
</dbReference>
<keyword evidence="8" id="KW-1185">Reference proteome</keyword>
<evidence type="ECO:0000259" key="5">
    <source>
        <dbReference type="Pfam" id="PF04198"/>
    </source>
</evidence>
<dbReference type="Gene3D" id="3.40.50.1360">
    <property type="match status" value="1"/>
</dbReference>
<dbReference type="Pfam" id="PF04198">
    <property type="entry name" value="Sugar-bind"/>
    <property type="match status" value="1"/>
</dbReference>
<reference evidence="7 8" key="1">
    <citation type="submission" date="2017-07" db="EMBL/GenBank/DDBJ databases">
        <title>Virgibacillus sp. LM2416.</title>
        <authorList>
            <person name="Tak E.J."/>
            <person name="Bae J.-W."/>
        </authorList>
    </citation>
    <scope>NUCLEOTIDE SEQUENCE [LARGE SCALE GENOMIC DNA]</scope>
    <source>
        <strain evidence="7 8">LM2416</strain>
    </source>
</reference>
<dbReference type="SUPFAM" id="SSF100950">
    <property type="entry name" value="NagB/RpiA/CoA transferase-like"/>
    <property type="match status" value="1"/>
</dbReference>
<keyword evidence="3" id="KW-0238">DNA-binding</keyword>
<keyword evidence="4" id="KW-0804">Transcription</keyword>
<evidence type="ECO:0000256" key="3">
    <source>
        <dbReference type="ARBA" id="ARBA00023125"/>
    </source>
</evidence>
<dbReference type="KEGG" id="vil:CFK37_11670"/>
<dbReference type="SUPFAM" id="SSF46785">
    <property type="entry name" value="Winged helix' DNA-binding domain"/>
    <property type="match status" value="1"/>
</dbReference>
<sequence>MQSLVDLQKKIFPDLLEIMKQRYTILHTINLYQPIGRRSLSDRAKLTERTVRGEVEFLQKHQMIDVSGKGMLITQEGKGILSQLAVFISEISGFRVLETQLQEKLNIEQAIVVRGNSDNLDLVKQEIGKAAAAYLRSRQANGQTIAVTGGTTMAAVASVMTPFENAGSCLFVPARGGIGEKVESQANTIVAEMAKRTNGDYRMLYVPDPLSEQSYQTMLKEPSIQEVTELIRSADIILHGIGDALTMANRRKSSEKLIDHLKEQHAVSEAFGYYFNSKGDVVHKVRTIGIQLEDLKSVNKVVAIAGGKSKAQAITSYFNQGKADLLITDEAAAKAIIHE</sequence>
<dbReference type="PANTHER" id="PTHR34294">
    <property type="entry name" value="TRANSCRIPTIONAL REGULATOR-RELATED"/>
    <property type="match status" value="1"/>
</dbReference>
<dbReference type="PANTHER" id="PTHR34294:SF5">
    <property type="entry name" value="CENTRAL GLYCOLYTIC GENES REGULATOR"/>
    <property type="match status" value="1"/>
</dbReference>
<dbReference type="AlphaFoldDB" id="A0A220U3W8"/>
<protein>
    <submittedName>
        <fullName evidence="7">Uncharacterized protein</fullName>
    </submittedName>
</protein>
<dbReference type="Pfam" id="PF21715">
    <property type="entry name" value="CggR_N"/>
    <property type="match status" value="1"/>
</dbReference>
<evidence type="ECO:0000259" key="6">
    <source>
        <dbReference type="Pfam" id="PF21715"/>
    </source>
</evidence>
<gene>
    <name evidence="7" type="ORF">CFK37_11670</name>
</gene>
<evidence type="ECO:0000313" key="7">
    <source>
        <dbReference type="EMBL" id="ASK62755.1"/>
    </source>
</evidence>
<dbReference type="InterPro" id="IPR007324">
    <property type="entry name" value="Sugar-bd_dom_put"/>
</dbReference>
<comment type="similarity">
    <text evidence="1">Belongs to the SorC transcriptional regulatory family.</text>
</comment>
<dbReference type="InterPro" id="IPR036388">
    <property type="entry name" value="WH-like_DNA-bd_sf"/>
</dbReference>
<feature type="domain" description="CggR N-terminal DNA binding" evidence="6">
    <location>
        <begin position="18"/>
        <end position="87"/>
    </location>
</feature>